<dbReference type="AlphaFoldDB" id="A0A162ARW3"/>
<evidence type="ECO:0000313" key="3">
    <source>
        <dbReference type="Proteomes" id="UP000076486"/>
    </source>
</evidence>
<evidence type="ECO:0000313" key="2">
    <source>
        <dbReference type="EMBL" id="KZN57609.1"/>
    </source>
</evidence>
<evidence type="ECO:0008006" key="4">
    <source>
        <dbReference type="Google" id="ProtNLM"/>
    </source>
</evidence>
<reference evidence="2 3" key="1">
    <citation type="submission" date="2013-07" db="EMBL/GenBank/DDBJ databases">
        <title>Comparative Genomic and Metabolomic Analysis of Twelve Strains of Pseudoalteromonas luteoviolacea.</title>
        <authorList>
            <person name="Vynne N.G."/>
            <person name="Mansson M."/>
            <person name="Gram L."/>
        </authorList>
    </citation>
    <scope>NUCLEOTIDE SEQUENCE [LARGE SCALE GENOMIC DNA]</scope>
    <source>
        <strain evidence="2 3">CPMOR-1</strain>
    </source>
</reference>
<dbReference type="NCBIfam" id="TIGR01635">
    <property type="entry name" value="tail_comp_S"/>
    <property type="match status" value="1"/>
</dbReference>
<organism evidence="2 3">
    <name type="scientific">Pseudoalteromonas luteoviolacea CPMOR-1</name>
    <dbReference type="NCBI Taxonomy" id="1365248"/>
    <lineage>
        <taxon>Bacteria</taxon>
        <taxon>Pseudomonadati</taxon>
        <taxon>Pseudomonadota</taxon>
        <taxon>Gammaproteobacteria</taxon>
        <taxon>Alteromonadales</taxon>
        <taxon>Pseudoalteromonadaceae</taxon>
        <taxon>Pseudoalteromonas</taxon>
    </lineage>
</organism>
<dbReference type="RefSeq" id="WP_063370387.1">
    <property type="nucleotide sequence ID" value="NZ_AUYC01000095.1"/>
</dbReference>
<dbReference type="Proteomes" id="UP000076486">
    <property type="component" value="Unassembled WGS sequence"/>
</dbReference>
<dbReference type="Pfam" id="PF05069">
    <property type="entry name" value="Phage_tail_S"/>
    <property type="match status" value="1"/>
</dbReference>
<proteinExistence type="predicted"/>
<comment type="caution">
    <text evidence="2">The sequence shown here is derived from an EMBL/GenBank/DDBJ whole genome shotgun (WGS) entry which is preliminary data.</text>
</comment>
<dbReference type="InterPro" id="IPR006522">
    <property type="entry name" value="Phage_virion_morphogenesis"/>
</dbReference>
<gene>
    <name evidence="2" type="ORF">N473_06950</name>
</gene>
<protein>
    <recommendedName>
        <fullName evidence="4">Phage virion morphogenesis protein</fullName>
    </recommendedName>
</protein>
<accession>A0A162ARW3</accession>
<sequence>MAGVKLNLKFDDRQLSTQLNQMVSELSNPKALHQDIGEYLHLSTIERWDKEQAPDGSNWEPLKESTKKNKTKNTNSILRENDFLRDTLSYFADDGGVEFGSNRVQAALMQWGGTDDMASGPAAVPSRQFLGLTNDDEGEIIQLTEDFMMGAVRP</sequence>
<dbReference type="PATRIC" id="fig|1365248.3.peg.5417"/>
<feature type="region of interest" description="Disordered" evidence="1">
    <location>
        <begin position="50"/>
        <end position="74"/>
    </location>
</feature>
<name>A0A162ARW3_9GAMM</name>
<evidence type="ECO:0000256" key="1">
    <source>
        <dbReference type="SAM" id="MobiDB-lite"/>
    </source>
</evidence>
<dbReference type="EMBL" id="AUYC01000095">
    <property type="protein sequence ID" value="KZN57609.1"/>
    <property type="molecule type" value="Genomic_DNA"/>
</dbReference>